<dbReference type="InterPro" id="IPR045470">
    <property type="entry name" value="DUF6495"/>
</dbReference>
<dbReference type="EMBL" id="WWNE01000012">
    <property type="protein sequence ID" value="NBG66953.1"/>
    <property type="molecule type" value="Genomic_DNA"/>
</dbReference>
<dbReference type="Pfam" id="PF20105">
    <property type="entry name" value="DUF6495"/>
    <property type="match status" value="1"/>
</dbReference>
<dbReference type="RefSeq" id="WP_160633906.1">
    <property type="nucleotide sequence ID" value="NZ_WWNE01000012.1"/>
</dbReference>
<proteinExistence type="predicted"/>
<gene>
    <name evidence="1" type="ORF">GQN54_12565</name>
</gene>
<evidence type="ECO:0000313" key="1">
    <source>
        <dbReference type="EMBL" id="NBG66953.1"/>
    </source>
</evidence>
<reference evidence="1 2" key="1">
    <citation type="submission" date="2019-12" db="EMBL/GenBank/DDBJ databases">
        <authorList>
            <person name="Zhao J."/>
        </authorList>
    </citation>
    <scope>NUCLEOTIDE SEQUENCE [LARGE SCALE GENOMIC DNA]</scope>
    <source>
        <strain evidence="1 2">S-15</strain>
    </source>
</reference>
<evidence type="ECO:0000313" key="2">
    <source>
        <dbReference type="Proteomes" id="UP000470771"/>
    </source>
</evidence>
<sequence>MKYRYLTDDELKLLEKDFIQFLIANGIDNDEWVRINKENKDNALEIVGLFSDVVIQKALENVSYLEHRTPKSLKLFHCKKEQISLIGLDIDEASSLDFTVKDSAENALDAGTDAIKSYKTSKKYAGSREEELFKMMDAGCYIVDGKFYNSLNHLRKVRQN</sequence>
<protein>
    <submittedName>
        <fullName evidence="1">Uncharacterized protein</fullName>
    </submittedName>
</protein>
<accession>A0A6N9NLX2</accession>
<dbReference type="AlphaFoldDB" id="A0A6N9NLX2"/>
<name>A0A6N9NLX2_9FLAO</name>
<organism evidence="1 2">
    <name type="scientific">Acidiluteibacter ferrifornacis</name>
    <dbReference type="NCBI Taxonomy" id="2692424"/>
    <lineage>
        <taxon>Bacteria</taxon>
        <taxon>Pseudomonadati</taxon>
        <taxon>Bacteroidota</taxon>
        <taxon>Flavobacteriia</taxon>
        <taxon>Flavobacteriales</taxon>
        <taxon>Cryomorphaceae</taxon>
        <taxon>Acidiluteibacter</taxon>
    </lineage>
</organism>
<keyword evidence="2" id="KW-1185">Reference proteome</keyword>
<comment type="caution">
    <text evidence="1">The sequence shown here is derived from an EMBL/GenBank/DDBJ whole genome shotgun (WGS) entry which is preliminary data.</text>
</comment>
<dbReference type="Proteomes" id="UP000470771">
    <property type="component" value="Unassembled WGS sequence"/>
</dbReference>